<comment type="caution">
    <text evidence="3">The sequence shown here is derived from an EMBL/GenBank/DDBJ whole genome shotgun (WGS) entry which is preliminary data.</text>
</comment>
<feature type="coiled-coil region" evidence="1">
    <location>
        <begin position="122"/>
        <end position="226"/>
    </location>
</feature>
<dbReference type="PANTHER" id="PTHR22245:SF3">
    <property type="entry name" value="COILED-COIL DOMAIN-CONTAINING PROTEIN 144A-RELATED"/>
    <property type="match status" value="1"/>
</dbReference>
<dbReference type="Proteomes" id="UP000550707">
    <property type="component" value="Unassembled WGS sequence"/>
</dbReference>
<name>A0A7J8JWN3_MOLMO</name>
<accession>A0A7J8JWN3</accession>
<feature type="coiled-coil region" evidence="1">
    <location>
        <begin position="254"/>
        <end position="319"/>
    </location>
</feature>
<dbReference type="AlphaFoldDB" id="A0A7J8JWN3"/>
<gene>
    <name evidence="3" type="ORF">HJG59_007912</name>
</gene>
<keyword evidence="1" id="KW-0175">Coiled coil</keyword>
<keyword evidence="4" id="KW-1185">Reference proteome</keyword>
<dbReference type="InterPro" id="IPR040118">
    <property type="entry name" value="C144A/B/C"/>
</dbReference>
<protein>
    <recommendedName>
        <fullName evidence="2">DUF3496 domain-containing protein</fullName>
    </recommendedName>
</protein>
<evidence type="ECO:0000313" key="4">
    <source>
        <dbReference type="Proteomes" id="UP000550707"/>
    </source>
</evidence>
<feature type="coiled-coil region" evidence="1">
    <location>
        <begin position="366"/>
        <end position="400"/>
    </location>
</feature>
<dbReference type="InParanoid" id="A0A7J8JWN3"/>
<reference evidence="3 4" key="1">
    <citation type="journal article" date="2020" name="Nature">
        <title>Six reference-quality genomes reveal evolution of bat adaptations.</title>
        <authorList>
            <person name="Jebb D."/>
            <person name="Huang Z."/>
            <person name="Pippel M."/>
            <person name="Hughes G.M."/>
            <person name="Lavrichenko K."/>
            <person name="Devanna P."/>
            <person name="Winkler S."/>
            <person name="Jermiin L.S."/>
            <person name="Skirmuntt E.C."/>
            <person name="Katzourakis A."/>
            <person name="Burkitt-Gray L."/>
            <person name="Ray D.A."/>
            <person name="Sullivan K.A.M."/>
            <person name="Roscito J.G."/>
            <person name="Kirilenko B.M."/>
            <person name="Davalos L.M."/>
            <person name="Corthals A.P."/>
            <person name="Power M.L."/>
            <person name="Jones G."/>
            <person name="Ransome R.D."/>
            <person name="Dechmann D.K.N."/>
            <person name="Locatelli A.G."/>
            <person name="Puechmaille S.J."/>
            <person name="Fedrigo O."/>
            <person name="Jarvis E.D."/>
            <person name="Hiller M."/>
            <person name="Vernes S.C."/>
            <person name="Myers E.W."/>
            <person name="Teeling E.C."/>
        </authorList>
    </citation>
    <scope>NUCLEOTIDE SEQUENCE [LARGE SCALE GENOMIC DNA]</scope>
    <source>
        <strain evidence="3">MMolMol1</strain>
        <tissue evidence="3">Muscle</tissue>
    </source>
</reference>
<feature type="domain" description="DUF3496" evidence="2">
    <location>
        <begin position="339"/>
        <end position="441"/>
    </location>
</feature>
<proteinExistence type="predicted"/>
<dbReference type="EMBL" id="JACASF010000001">
    <property type="protein sequence ID" value="KAF6500880.1"/>
    <property type="molecule type" value="Genomic_DNA"/>
</dbReference>
<dbReference type="PANTHER" id="PTHR22245">
    <property type="entry name" value="COILED-COIL DOMAIN-CONTAINING PROTEIN 144A-RELATED"/>
    <property type="match status" value="1"/>
</dbReference>
<organism evidence="3 4">
    <name type="scientific">Molossus molossus</name>
    <name type="common">Pallas' mastiff bat</name>
    <name type="synonym">Vespertilio molossus</name>
    <dbReference type="NCBI Taxonomy" id="27622"/>
    <lineage>
        <taxon>Eukaryota</taxon>
        <taxon>Metazoa</taxon>
        <taxon>Chordata</taxon>
        <taxon>Craniata</taxon>
        <taxon>Vertebrata</taxon>
        <taxon>Euteleostomi</taxon>
        <taxon>Mammalia</taxon>
        <taxon>Eutheria</taxon>
        <taxon>Laurasiatheria</taxon>
        <taxon>Chiroptera</taxon>
        <taxon>Yangochiroptera</taxon>
        <taxon>Molossidae</taxon>
        <taxon>Molossus</taxon>
    </lineage>
</organism>
<sequence>MEVTKKIHQAAGEDGHGLIKPRDCKQTDNQPFAFMENDNSDRTSEEICSEEYKVKENINSMDDLDDLTQSTETVSDPYSNCKNFILLIGELCKNCKDSHSLYKIQDAAFLFKRSMEHGKNQCELLTKEVKIIKKTVRKLQRELSETREIKSQLEHQKVELERELSNLRLTLQEEKEKRQKADLLSENTKKQLIKKEEEFIKETEKKRELETTVETLELTVKTLLENSDQNDYLRDKLEAVSSNCPYLEKENKSLQQELLTMKAMEMQCKMLEDENKKLNEKVINLRRHMKTNMVEHSELEHYKQAEKRARQDAAEHLQQVKSLMQIHRESQEHNFSVQSHLELRNKELESELLKMQSSLHFNNTKMENYVALYQEESEKRRLLENELNETINKMVQVRTELFQLTEKYCDLLSTIQTRPVLQTPCAVNTNSNSNTSFMPSTQRNPSTLIFPTMEEMKKEFDKKVEEALKDGMLPKVINYI</sequence>
<evidence type="ECO:0000313" key="3">
    <source>
        <dbReference type="EMBL" id="KAF6500880.1"/>
    </source>
</evidence>
<evidence type="ECO:0000256" key="1">
    <source>
        <dbReference type="SAM" id="Coils"/>
    </source>
</evidence>
<dbReference type="InterPro" id="IPR021885">
    <property type="entry name" value="DUF3496"/>
</dbReference>
<evidence type="ECO:0000259" key="2">
    <source>
        <dbReference type="Pfam" id="PF12001"/>
    </source>
</evidence>
<dbReference type="Pfam" id="PF12001">
    <property type="entry name" value="DUF3496"/>
    <property type="match status" value="1"/>
</dbReference>